<dbReference type="PANTHER" id="PTHR23305:SF18">
    <property type="entry name" value="OBG-TYPE G DOMAIN-CONTAINING PROTEIN"/>
    <property type="match status" value="1"/>
</dbReference>
<keyword evidence="2" id="KW-0067">ATP-binding</keyword>
<dbReference type="FunFam" id="3.10.20.30:FF:000001">
    <property type="entry name" value="Ribosome-binding ATPase YchF"/>
    <property type="match status" value="1"/>
</dbReference>
<gene>
    <name evidence="5" type="ORF">UFOPK2399_00061</name>
</gene>
<evidence type="ECO:0000256" key="3">
    <source>
        <dbReference type="SAM" id="Coils"/>
    </source>
</evidence>
<dbReference type="GO" id="GO:0005737">
    <property type="term" value="C:cytoplasm"/>
    <property type="evidence" value="ECO:0007669"/>
    <property type="project" value="TreeGrafter"/>
</dbReference>
<dbReference type="InterPro" id="IPR006073">
    <property type="entry name" value="GTP-bd"/>
</dbReference>
<proteinExistence type="predicted"/>
<feature type="coiled-coil region" evidence="3">
    <location>
        <begin position="106"/>
        <end position="133"/>
    </location>
</feature>
<evidence type="ECO:0000313" key="5">
    <source>
        <dbReference type="EMBL" id="CAB4682788.1"/>
    </source>
</evidence>
<dbReference type="Pfam" id="PF06071">
    <property type="entry name" value="YchF-GTPase_C"/>
    <property type="match status" value="1"/>
</dbReference>
<reference evidence="5" key="1">
    <citation type="submission" date="2020-05" db="EMBL/GenBank/DDBJ databases">
        <authorList>
            <person name="Chiriac C."/>
            <person name="Salcher M."/>
            <person name="Ghai R."/>
            <person name="Kavagutti S V."/>
        </authorList>
    </citation>
    <scope>NUCLEOTIDE SEQUENCE</scope>
</reference>
<name>A0A6J6NCL2_9ZZZZ</name>
<evidence type="ECO:0000259" key="4">
    <source>
        <dbReference type="PROSITE" id="PS51880"/>
    </source>
</evidence>
<dbReference type="PROSITE" id="PS51880">
    <property type="entry name" value="TGS"/>
    <property type="match status" value="1"/>
</dbReference>
<dbReference type="PRINTS" id="PR00326">
    <property type="entry name" value="GTP1OBG"/>
</dbReference>
<dbReference type="InterPro" id="IPR027417">
    <property type="entry name" value="P-loop_NTPase"/>
</dbReference>
<dbReference type="SUPFAM" id="SSF81271">
    <property type="entry name" value="TGS-like"/>
    <property type="match status" value="1"/>
</dbReference>
<dbReference type="InterPro" id="IPR012676">
    <property type="entry name" value="TGS-like"/>
</dbReference>
<dbReference type="EMBL" id="CAEZXP010000001">
    <property type="protein sequence ID" value="CAB4682788.1"/>
    <property type="molecule type" value="Genomic_DNA"/>
</dbReference>
<dbReference type="PANTHER" id="PTHR23305">
    <property type="entry name" value="OBG GTPASE FAMILY"/>
    <property type="match status" value="1"/>
</dbReference>
<evidence type="ECO:0000256" key="1">
    <source>
        <dbReference type="ARBA" id="ARBA00022741"/>
    </source>
</evidence>
<evidence type="ECO:0000256" key="2">
    <source>
        <dbReference type="ARBA" id="ARBA00022840"/>
    </source>
</evidence>
<organism evidence="5">
    <name type="scientific">freshwater metagenome</name>
    <dbReference type="NCBI Taxonomy" id="449393"/>
    <lineage>
        <taxon>unclassified sequences</taxon>
        <taxon>metagenomes</taxon>
        <taxon>ecological metagenomes</taxon>
    </lineage>
</organism>
<dbReference type="InterPro" id="IPR004095">
    <property type="entry name" value="TGS"/>
</dbReference>
<dbReference type="InterPro" id="IPR012675">
    <property type="entry name" value="Beta-grasp_dom_sf"/>
</dbReference>
<sequence>MALEVGIVGLPGAGKTTLFTALTKAAGGEYGKTNVGVAQIADDRTDQLAVVVKARKITQATIRVQDVPGTGPALLGNLRQVDALLVVLDGFSAGADPAGDLENLKLELLVADRDHVERRLERVEKQAKSGDAKVRAELDELKKVLAFVEAGTPLSEYPDELPADIEPLTTKPLIAVENGPNGIDLALEIELADLSPEEAEEFRGSPTSALDEVVRRLRDALDLVTFFTAGEQDTRAWTLRRGETALDAAASIHTDIARGFIRAEVFGWQELVEAGSAAEVSKRGQHRLEGKTYVVQDGDVLNVRFNV</sequence>
<dbReference type="GO" id="GO:0005525">
    <property type="term" value="F:GTP binding"/>
    <property type="evidence" value="ECO:0007669"/>
    <property type="project" value="InterPro"/>
</dbReference>
<protein>
    <submittedName>
        <fullName evidence="5">Unannotated protein</fullName>
    </submittedName>
</protein>
<dbReference type="Gene3D" id="3.40.50.300">
    <property type="entry name" value="P-loop containing nucleotide triphosphate hydrolases"/>
    <property type="match status" value="1"/>
</dbReference>
<accession>A0A6J6NCL2</accession>
<dbReference type="InterPro" id="IPR013029">
    <property type="entry name" value="YchF_C"/>
</dbReference>
<dbReference type="GO" id="GO:0016887">
    <property type="term" value="F:ATP hydrolysis activity"/>
    <property type="evidence" value="ECO:0007669"/>
    <property type="project" value="TreeGrafter"/>
</dbReference>
<dbReference type="GO" id="GO:0005524">
    <property type="term" value="F:ATP binding"/>
    <property type="evidence" value="ECO:0007669"/>
    <property type="project" value="UniProtKB-KW"/>
</dbReference>
<dbReference type="Pfam" id="PF01926">
    <property type="entry name" value="MMR_HSR1"/>
    <property type="match status" value="1"/>
</dbReference>
<keyword evidence="3" id="KW-0175">Coiled coil</keyword>
<dbReference type="Gene3D" id="3.10.20.30">
    <property type="match status" value="1"/>
</dbReference>
<feature type="domain" description="TGS" evidence="4">
    <location>
        <begin position="222"/>
        <end position="305"/>
    </location>
</feature>
<dbReference type="AlphaFoldDB" id="A0A6J6NCL2"/>
<dbReference type="SUPFAM" id="SSF52540">
    <property type="entry name" value="P-loop containing nucleoside triphosphate hydrolases"/>
    <property type="match status" value="1"/>
</dbReference>
<keyword evidence="1" id="KW-0547">Nucleotide-binding</keyword>